<dbReference type="Pfam" id="PF04199">
    <property type="entry name" value="Cyclase"/>
    <property type="match status" value="1"/>
</dbReference>
<dbReference type="RefSeq" id="WP_193676186.1">
    <property type="nucleotide sequence ID" value="NZ_JADDIV010000002.1"/>
</dbReference>
<dbReference type="InterPro" id="IPR007325">
    <property type="entry name" value="KFase/CYL"/>
</dbReference>
<dbReference type="PANTHER" id="PTHR43564">
    <property type="entry name" value="KYNURENINE FORMAMIDASE-LIKE PROTEIN"/>
    <property type="match status" value="1"/>
</dbReference>
<name>A0ABR9S275_9BURK</name>
<keyword evidence="2" id="KW-1185">Reference proteome</keyword>
<dbReference type="EMBL" id="JADDIV010000002">
    <property type="protein sequence ID" value="MBE7367598.1"/>
    <property type="molecule type" value="Genomic_DNA"/>
</dbReference>
<dbReference type="InterPro" id="IPR037175">
    <property type="entry name" value="KFase_sf"/>
</dbReference>
<accession>A0ABR9S275</accession>
<organism evidence="1 2">
    <name type="scientific">Ramlibacter pallidus</name>
    <dbReference type="NCBI Taxonomy" id="2780087"/>
    <lineage>
        <taxon>Bacteria</taxon>
        <taxon>Pseudomonadati</taxon>
        <taxon>Pseudomonadota</taxon>
        <taxon>Betaproteobacteria</taxon>
        <taxon>Burkholderiales</taxon>
        <taxon>Comamonadaceae</taxon>
        <taxon>Ramlibacter</taxon>
    </lineage>
</organism>
<gene>
    <name evidence="1" type="ORF">IM787_08475</name>
</gene>
<evidence type="ECO:0000313" key="1">
    <source>
        <dbReference type="EMBL" id="MBE7367598.1"/>
    </source>
</evidence>
<dbReference type="Gene3D" id="3.50.30.50">
    <property type="entry name" value="Putative cyclase"/>
    <property type="match status" value="1"/>
</dbReference>
<evidence type="ECO:0000313" key="2">
    <source>
        <dbReference type="Proteomes" id="UP000806285"/>
    </source>
</evidence>
<dbReference type="PANTHER" id="PTHR43564:SF2">
    <property type="entry name" value="BLR6059 PROTEIN"/>
    <property type="match status" value="1"/>
</dbReference>
<protein>
    <submittedName>
        <fullName evidence="1">Cyclase family protein</fullName>
    </submittedName>
</protein>
<proteinExistence type="predicted"/>
<sequence length="269" mass="30182">MPRKFVDLSIYLENDVQSDPPGFGPKIEYLRHDTTTEQIAGFFPGLKKEDLPDGEGWAVEFVQLNTHNGTHLDAPYHFHSTMNQKLGEKERAIAIDEVPLEWCFQPGVKLDFRDRPDGYVVQARDVEEELKRIGHTLQPLEIVVVNTRAGSRYGHPDYVAAGAGMGYEATMYLLERGVRLTGTDAWSWDAPFVHTAKKYAESHDAGLIWEGHKAGRDIGYCHLEKLHNLEALPADGFYISCFPHKIRGASAGWTRAVAIFDDALMASAR</sequence>
<dbReference type="SUPFAM" id="SSF102198">
    <property type="entry name" value="Putative cyclase"/>
    <property type="match status" value="1"/>
</dbReference>
<reference evidence="1 2" key="1">
    <citation type="submission" date="2020-10" db="EMBL/GenBank/DDBJ databases">
        <title>Ramlibacter sp. HM2 16S ribosomal RNA gene Genome sequencing and assembly.</title>
        <authorList>
            <person name="Kang M."/>
        </authorList>
    </citation>
    <scope>NUCLEOTIDE SEQUENCE [LARGE SCALE GENOMIC DNA]</scope>
    <source>
        <strain evidence="1 2">HM2</strain>
    </source>
</reference>
<comment type="caution">
    <text evidence="1">The sequence shown here is derived from an EMBL/GenBank/DDBJ whole genome shotgun (WGS) entry which is preliminary data.</text>
</comment>
<dbReference type="Proteomes" id="UP000806285">
    <property type="component" value="Unassembled WGS sequence"/>
</dbReference>